<evidence type="ECO:0000259" key="5">
    <source>
        <dbReference type="PROSITE" id="PS51525"/>
    </source>
</evidence>
<dbReference type="Gene3D" id="1.20.1270.220">
    <property type="match status" value="1"/>
</dbReference>
<dbReference type="GO" id="GO:0000785">
    <property type="term" value="C:chromatin"/>
    <property type="evidence" value="ECO:0007669"/>
    <property type="project" value="TreeGrafter"/>
</dbReference>
<feature type="compositionally biased region" description="Acidic residues" evidence="3">
    <location>
        <begin position="743"/>
        <end position="753"/>
    </location>
</feature>
<protein>
    <recommendedName>
        <fullName evidence="8">Bromodomain-containing protein</fullName>
    </recommendedName>
</protein>
<dbReference type="Gene3D" id="1.20.920.10">
    <property type="entry name" value="Bromodomain-like"/>
    <property type="match status" value="2"/>
</dbReference>
<dbReference type="InterPro" id="IPR036427">
    <property type="entry name" value="Bromodomain-like_sf"/>
</dbReference>
<organism evidence="6 7">
    <name type="scientific">Jimgerdemannia flammicorona</name>
    <dbReference type="NCBI Taxonomy" id="994334"/>
    <lineage>
        <taxon>Eukaryota</taxon>
        <taxon>Fungi</taxon>
        <taxon>Fungi incertae sedis</taxon>
        <taxon>Mucoromycota</taxon>
        <taxon>Mucoromycotina</taxon>
        <taxon>Endogonomycetes</taxon>
        <taxon>Endogonales</taxon>
        <taxon>Endogonaceae</taxon>
        <taxon>Jimgerdemannia</taxon>
    </lineage>
</organism>
<dbReference type="Proteomes" id="UP000268093">
    <property type="component" value="Unassembled WGS sequence"/>
</dbReference>
<feature type="domain" description="Bromo" evidence="4">
    <location>
        <begin position="203"/>
        <end position="275"/>
    </location>
</feature>
<comment type="caution">
    <text evidence="6">The sequence shown here is derived from an EMBL/GenBank/DDBJ whole genome shotgun (WGS) entry which is preliminary data.</text>
</comment>
<feature type="region of interest" description="Disordered" evidence="3">
    <location>
        <begin position="493"/>
        <end position="516"/>
    </location>
</feature>
<feature type="compositionally biased region" description="Low complexity" evidence="3">
    <location>
        <begin position="558"/>
        <end position="578"/>
    </location>
</feature>
<evidence type="ECO:0008006" key="8">
    <source>
        <dbReference type="Google" id="ProtNLM"/>
    </source>
</evidence>
<dbReference type="Pfam" id="PF00439">
    <property type="entry name" value="Bromodomain"/>
    <property type="match status" value="2"/>
</dbReference>
<feature type="region of interest" description="Disordered" evidence="3">
    <location>
        <begin position="927"/>
        <end position="952"/>
    </location>
</feature>
<dbReference type="InterPro" id="IPR018359">
    <property type="entry name" value="Bromodomain_CS"/>
</dbReference>
<evidence type="ECO:0000256" key="1">
    <source>
        <dbReference type="ARBA" id="ARBA00023117"/>
    </source>
</evidence>
<evidence type="ECO:0000259" key="4">
    <source>
        <dbReference type="PROSITE" id="PS50014"/>
    </source>
</evidence>
<gene>
    <name evidence="6" type="ORF">BC936DRAFT_147714</name>
</gene>
<feature type="region of interest" description="Disordered" evidence="3">
    <location>
        <begin position="1"/>
        <end position="79"/>
    </location>
</feature>
<dbReference type="InterPro" id="IPR001487">
    <property type="entry name" value="Bromodomain"/>
</dbReference>
<feature type="domain" description="Bromo" evidence="4">
    <location>
        <begin position="405"/>
        <end position="477"/>
    </location>
</feature>
<feature type="region of interest" description="Disordered" evidence="3">
    <location>
        <begin position="340"/>
        <end position="388"/>
    </location>
</feature>
<dbReference type="InterPro" id="IPR027353">
    <property type="entry name" value="NET_dom"/>
</dbReference>
<feature type="compositionally biased region" description="Polar residues" evidence="3">
    <location>
        <begin position="57"/>
        <end position="79"/>
    </location>
</feature>
<dbReference type="PROSITE" id="PS51525">
    <property type="entry name" value="NET"/>
    <property type="match status" value="1"/>
</dbReference>
<evidence type="ECO:0000313" key="7">
    <source>
        <dbReference type="Proteomes" id="UP000268093"/>
    </source>
</evidence>
<keyword evidence="1 2" id="KW-0103">Bromodomain</keyword>
<feature type="region of interest" description="Disordered" evidence="3">
    <location>
        <begin position="534"/>
        <end position="608"/>
    </location>
</feature>
<feature type="region of interest" description="Disordered" evidence="3">
    <location>
        <begin position="147"/>
        <end position="166"/>
    </location>
</feature>
<feature type="region of interest" description="Disordered" evidence="3">
    <location>
        <begin position="986"/>
        <end position="1013"/>
    </location>
</feature>
<feature type="compositionally biased region" description="Low complexity" evidence="3">
    <location>
        <begin position="729"/>
        <end position="742"/>
    </location>
</feature>
<dbReference type="InterPro" id="IPR038336">
    <property type="entry name" value="NET_sf"/>
</dbReference>
<name>A0A433DL53_9FUNG</name>
<dbReference type="GO" id="GO:0006355">
    <property type="term" value="P:regulation of DNA-templated transcription"/>
    <property type="evidence" value="ECO:0007669"/>
    <property type="project" value="TreeGrafter"/>
</dbReference>
<dbReference type="GO" id="GO:0006338">
    <property type="term" value="P:chromatin remodeling"/>
    <property type="evidence" value="ECO:0007669"/>
    <property type="project" value="TreeGrafter"/>
</dbReference>
<accession>A0A433DL53</accession>
<dbReference type="PANTHER" id="PTHR22880">
    <property type="entry name" value="FALZ-RELATED BROMODOMAIN-CONTAINING PROTEINS"/>
    <property type="match status" value="1"/>
</dbReference>
<feature type="region of interest" description="Disordered" evidence="3">
    <location>
        <begin position="707"/>
        <end position="758"/>
    </location>
</feature>
<dbReference type="SMART" id="SM00297">
    <property type="entry name" value="BROMO"/>
    <property type="match status" value="2"/>
</dbReference>
<keyword evidence="7" id="KW-1185">Reference proteome</keyword>
<dbReference type="OrthoDB" id="21449at2759"/>
<dbReference type="PANTHER" id="PTHR22880:SF225">
    <property type="entry name" value="BROMODOMAIN-CONTAINING PROTEIN BET-1-RELATED"/>
    <property type="match status" value="1"/>
</dbReference>
<feature type="region of interest" description="Disordered" evidence="3">
    <location>
        <begin position="1061"/>
        <end position="1106"/>
    </location>
</feature>
<dbReference type="InterPro" id="IPR050935">
    <property type="entry name" value="Bromo_chromatin_reader"/>
</dbReference>
<evidence type="ECO:0000256" key="3">
    <source>
        <dbReference type="SAM" id="MobiDB-lite"/>
    </source>
</evidence>
<dbReference type="SUPFAM" id="SSF47370">
    <property type="entry name" value="Bromodomain"/>
    <property type="match status" value="2"/>
</dbReference>
<dbReference type="Pfam" id="PF17035">
    <property type="entry name" value="BET"/>
    <property type="match status" value="1"/>
</dbReference>
<dbReference type="EMBL" id="RBNI01000675">
    <property type="protein sequence ID" value="RUP51521.1"/>
    <property type="molecule type" value="Genomic_DNA"/>
</dbReference>
<dbReference type="PRINTS" id="PR00503">
    <property type="entry name" value="BROMODOMAIN"/>
</dbReference>
<dbReference type="PROSITE" id="PS00633">
    <property type="entry name" value="BROMODOMAIN_1"/>
    <property type="match status" value="1"/>
</dbReference>
<feature type="compositionally biased region" description="Basic and acidic residues" evidence="3">
    <location>
        <begin position="355"/>
        <end position="367"/>
    </location>
</feature>
<evidence type="ECO:0000256" key="2">
    <source>
        <dbReference type="PROSITE-ProRule" id="PRU00035"/>
    </source>
</evidence>
<dbReference type="AlphaFoldDB" id="A0A433DL53"/>
<proteinExistence type="predicted"/>
<feature type="compositionally biased region" description="Basic and acidic residues" evidence="3">
    <location>
        <begin position="503"/>
        <end position="516"/>
    </location>
</feature>
<evidence type="ECO:0000313" key="6">
    <source>
        <dbReference type="EMBL" id="RUP51521.1"/>
    </source>
</evidence>
<dbReference type="PROSITE" id="PS50014">
    <property type="entry name" value="BROMODOMAIN_2"/>
    <property type="match status" value="2"/>
</dbReference>
<dbReference type="GO" id="GO:0005634">
    <property type="term" value="C:nucleus"/>
    <property type="evidence" value="ECO:0007669"/>
    <property type="project" value="TreeGrafter"/>
</dbReference>
<sequence>MITPSFVPPSRQEKMQRDQTSPDLTAKSKRVRVESNDIEMNLNDQAEGSVPNGAVRSPSSNANFDSPNSTSQMSPVADSQNAQADMALLSIDDLSPRTEQTFNPLEGTNIKLSDDGSTHSIDSNSVKVSVIRNGTAQQTVNDAITQAANKKTRKPSRKNEEQDQPKIMRKDSFATHTPISNGRRMGMSRDQLKYATAMIKQLKKHRDAADFLAPVDIEKYKIYDYKTIIKTPMDLGTVEQKLNNCEYDSVDAFVSDVRLIFSNCYLYNGRESAVSNLAHNLEMAFEKSLKQMPQSHEPAPPPFPAPAVVPSKAIEMTSLKAEPAAKTDISLSKKVKVAKVGSFMQPPPPPSIVRRTSEDGRPKREIHPPPSKDYPEAPSTKRNPKKNDMQLKFCVQALKELKKTKYSNIAYPFLSPVDPVKLGIPHYPKVIKNPMDISTIEKKLNNAEYNHADEFEADVRLMFRNCYTFNGPESDVYIMGRALEKIFDEKWAEKPAPPSEPEPEPHGSDASDNDDPRDQQIAALERHLAMVSQQLESMKSNKDGKRKKDKESKRSSKSARPSKGQTSAKTPKPSSKAPRPARPSEKKKRPAKNKTNTDCDDGDLPQFTFEQKRELSELINMLNGEQLSNVVQIIQTTVPNLNGGGEEEIELDIDSLDLRTLHKLHQFVRKVVPKRKKPPPKKPRVQYSVEEHDRKILELEMTLQKFENVKPDIGQGTDHDMRPEDDGETSSSGDDSTSSSGSDSEDSDSESDADGPPRKVRTLSFRVVIWRYFEERGHRMVGTLWRESKSHLFSDAAILDRLCSSYVFSVSASSTGSFIPKRQKQLLQPTKLAIGASDVTTALPTPGSTFGRYALPRSVSNPSLLLNKSNTLQTNLKRNAGPGKISTNVGFGFGGGLLPGGGRANNEVEKKGSIQVKNHECWAALADGNAGESSDPAKIGSNPASPVQKGADQKVDPLFQQFRTEQKGKEAKQNELQAETKRFAQEELSKRQEQEAEIQRKREEARQKRERDYAESIDIHAQSIMMANFEREMLRDRDQARRYNEERARQARALALNSLGKVGSANGSTLRGLVSRGHVTNGAEIEKEDGEAGIKEEGQPKKKGED</sequence>
<feature type="compositionally biased region" description="Basic and acidic residues" evidence="3">
    <location>
        <begin position="157"/>
        <end position="166"/>
    </location>
</feature>
<feature type="domain" description="NET" evidence="5">
    <location>
        <begin position="597"/>
        <end position="679"/>
    </location>
</feature>
<reference evidence="6 7" key="1">
    <citation type="journal article" date="2018" name="New Phytol.">
        <title>Phylogenomics of Endogonaceae and evolution of mycorrhizas within Mucoromycota.</title>
        <authorList>
            <person name="Chang Y."/>
            <person name="Desiro A."/>
            <person name="Na H."/>
            <person name="Sandor L."/>
            <person name="Lipzen A."/>
            <person name="Clum A."/>
            <person name="Barry K."/>
            <person name="Grigoriev I.V."/>
            <person name="Martin F.M."/>
            <person name="Stajich J.E."/>
            <person name="Smith M.E."/>
            <person name="Bonito G."/>
            <person name="Spatafora J.W."/>
        </authorList>
    </citation>
    <scope>NUCLEOTIDE SEQUENCE [LARGE SCALE GENOMIC DNA]</scope>
    <source>
        <strain evidence="6 7">GMNB39</strain>
    </source>
</reference>
<feature type="compositionally biased region" description="Basic and acidic residues" evidence="3">
    <location>
        <begin position="1090"/>
        <end position="1106"/>
    </location>
</feature>